<name>A0A7S1KPH8_9EUKA</name>
<comment type="similarity">
    <text evidence="1">Belongs to the asparaginase 1 family.</text>
</comment>
<dbReference type="InterPro" id="IPR041725">
    <property type="entry name" value="L-asparaginase_I"/>
</dbReference>
<dbReference type="InterPro" id="IPR027473">
    <property type="entry name" value="L-asparaginase_C"/>
</dbReference>
<feature type="domain" description="L-asparaginase N-terminal" evidence="10">
    <location>
        <begin position="262"/>
        <end position="464"/>
    </location>
</feature>
<dbReference type="PIRSF" id="PIRSF001220">
    <property type="entry name" value="L-ASNase_gatD"/>
    <property type="match status" value="1"/>
</dbReference>
<dbReference type="GO" id="GO:0009066">
    <property type="term" value="P:aspartate family amino acid metabolic process"/>
    <property type="evidence" value="ECO:0007669"/>
    <property type="project" value="UniProtKB-ARBA"/>
</dbReference>
<evidence type="ECO:0000256" key="6">
    <source>
        <dbReference type="PIRSR" id="PIRSR001220-2"/>
    </source>
</evidence>
<dbReference type="AlphaFoldDB" id="A0A7S1KPH8"/>
<dbReference type="InterPro" id="IPR037152">
    <property type="entry name" value="L-asparaginase_N_sf"/>
</dbReference>
<proteinExistence type="inferred from homology"/>
<evidence type="ECO:0000256" key="8">
    <source>
        <dbReference type="PROSITE-ProRule" id="PRU10100"/>
    </source>
</evidence>
<dbReference type="PROSITE" id="PS00917">
    <property type="entry name" value="ASN_GLN_ASE_2"/>
    <property type="match status" value="1"/>
</dbReference>
<dbReference type="PROSITE" id="PS50297">
    <property type="entry name" value="ANK_REP_REGION"/>
    <property type="match status" value="1"/>
</dbReference>
<feature type="binding site" evidence="6">
    <location>
        <position position="331"/>
    </location>
    <ligand>
        <name>substrate</name>
    </ligand>
</feature>
<dbReference type="EMBL" id="HBGD01004418">
    <property type="protein sequence ID" value="CAD9080417.1"/>
    <property type="molecule type" value="Transcribed_RNA"/>
</dbReference>
<evidence type="ECO:0000256" key="4">
    <source>
        <dbReference type="ARBA" id="ARBA00049366"/>
    </source>
</evidence>
<dbReference type="GO" id="GO:0004067">
    <property type="term" value="F:asparaginase activity"/>
    <property type="evidence" value="ECO:0007669"/>
    <property type="project" value="UniProtKB-UniRule"/>
</dbReference>
<sequence>MTPPSHNSPSSSTSNSNPRNQNNVTEQISQAEPARGYPQQQENGVSSRQDNLSNSKQMTKESQQTLQNASSSENSPESTLTHENSTINNPPPQRPDTDVFTMKETVKIPFNDAFKKDIVQVCDNAEAACVPGVSRKQSDISYPEEPKEHSSVGKSSQRVAPENGAPRDGAVPAAVDSASNISRIKSRFKRKLTKYATAVVPQHQHLLHNRKPEQGATSVEGSVVLKGVQSPEGDKVYRSVGEGDTMESPSSSKSHLVQKTRRILILYTGGTIGMQQLSNGSYAPKAGFLVENLMGMYQFQAPNKPVRTMPVTKSGIEPTYDIIEYYPLLDSVNMTYSEWNKIAKDIQRFYNDYDAFVILHGTDTMAYTASALSFLLQNLSKTVVLTGSQIPLSQTRSDATDNLVGAMTIAIELNIPEVCIYFNGKLMRGNRCTKSNATGLNAFSSPKHPNLGRLGIDLDVKWSSIRPQPADSLVVHQMTSHGVGVACLQLFPGMTDKLLRKFLEPPLTGLVLLTYGAGNAPDSRQEFVDALKEATDRGVVIVNCTQCQKGSVSQDTYAVGVALTNAGVISGGDMTPEAALTKLLFLQSLGISATAVKKKMQVDMRGERTVKSALDFQRQQSNFLSLIARTLREHPSSTDFELFKSFLSPVVLCSFASKGDLQEMQALLETNAVDVNSCDYDFRRPLHLAAGRGHKDVVVLLLRKGADPNLTDKYGRGPLDEAIVHGHEDIAEIIRSHGGMEQCGSSVDARCTMKPINTQNLEWKKSSNDDSNGLNTSPLPDTGLHGPPYGNGTSKVKGNSARFRSDEKSDNVHQGDVSHKKQDKENVRSEQKDAQNQRVYQQEDIDSAEVV</sequence>
<feature type="repeat" description="ANK" evidence="7">
    <location>
        <begin position="681"/>
        <end position="713"/>
    </location>
</feature>
<dbReference type="Pfam" id="PF00710">
    <property type="entry name" value="Asparaginase"/>
    <property type="match status" value="1"/>
</dbReference>
<dbReference type="InterPro" id="IPR027475">
    <property type="entry name" value="Asparaginase/glutaminase_AS2"/>
</dbReference>
<dbReference type="SMART" id="SM00248">
    <property type="entry name" value="ANK"/>
    <property type="match status" value="3"/>
</dbReference>
<feature type="region of interest" description="Disordered" evidence="9">
    <location>
        <begin position="1"/>
        <end position="101"/>
    </location>
</feature>
<keyword evidence="3" id="KW-0378">Hydrolase</keyword>
<dbReference type="Pfam" id="PF12796">
    <property type="entry name" value="Ank_2"/>
    <property type="match status" value="1"/>
</dbReference>
<feature type="binding site" evidence="6">
    <location>
        <begin position="362"/>
        <end position="363"/>
    </location>
    <ligand>
        <name>substrate</name>
    </ligand>
</feature>
<dbReference type="PROSITE" id="PS50088">
    <property type="entry name" value="ANK_REPEAT"/>
    <property type="match status" value="1"/>
</dbReference>
<dbReference type="CDD" id="cd08963">
    <property type="entry name" value="L-asparaginase_I"/>
    <property type="match status" value="1"/>
</dbReference>
<evidence type="ECO:0000256" key="1">
    <source>
        <dbReference type="ARBA" id="ARBA00010518"/>
    </source>
</evidence>
<accession>A0A7S1KPH8</accession>
<feature type="active site" description="O-isoaspartyl threonine intermediate" evidence="5">
    <location>
        <position position="271"/>
    </location>
</feature>
<dbReference type="PROSITE" id="PS51732">
    <property type="entry name" value="ASN_GLN_ASE_3"/>
    <property type="match status" value="1"/>
</dbReference>
<dbReference type="Gene3D" id="3.40.50.1170">
    <property type="entry name" value="L-asparaginase, N-terminal domain"/>
    <property type="match status" value="1"/>
</dbReference>
<feature type="compositionally biased region" description="Basic and acidic residues" evidence="9">
    <location>
        <begin position="803"/>
        <end position="835"/>
    </location>
</feature>
<dbReference type="Pfam" id="PF17763">
    <property type="entry name" value="Asparaginase_C"/>
    <property type="match status" value="1"/>
</dbReference>
<evidence type="ECO:0000256" key="2">
    <source>
        <dbReference type="ARBA" id="ARBA00012920"/>
    </source>
</evidence>
<dbReference type="EC" id="3.5.1.1" evidence="2"/>
<dbReference type="InterPro" id="IPR040919">
    <property type="entry name" value="Asparaginase_C"/>
</dbReference>
<feature type="compositionally biased region" description="Polar residues" evidence="9">
    <location>
        <begin position="38"/>
        <end position="88"/>
    </location>
</feature>
<feature type="compositionally biased region" description="Polar residues" evidence="9">
    <location>
        <begin position="769"/>
        <end position="779"/>
    </location>
</feature>
<dbReference type="Gene3D" id="3.40.50.40">
    <property type="match status" value="1"/>
</dbReference>
<dbReference type="InterPro" id="IPR036770">
    <property type="entry name" value="Ankyrin_rpt-contain_sf"/>
</dbReference>
<comment type="catalytic activity">
    <reaction evidence="4">
        <text>L-asparagine + H2O = L-aspartate + NH4(+)</text>
        <dbReference type="Rhea" id="RHEA:21016"/>
        <dbReference type="ChEBI" id="CHEBI:15377"/>
        <dbReference type="ChEBI" id="CHEBI:28938"/>
        <dbReference type="ChEBI" id="CHEBI:29991"/>
        <dbReference type="ChEBI" id="CHEBI:58048"/>
        <dbReference type="EC" id="3.5.1.1"/>
    </reaction>
</comment>
<dbReference type="PANTHER" id="PTHR11707">
    <property type="entry name" value="L-ASPARAGINASE"/>
    <property type="match status" value="1"/>
</dbReference>
<reference evidence="12" key="1">
    <citation type="submission" date="2021-01" db="EMBL/GenBank/DDBJ databases">
        <authorList>
            <person name="Corre E."/>
            <person name="Pelletier E."/>
            <person name="Niang G."/>
            <person name="Scheremetjew M."/>
            <person name="Finn R."/>
            <person name="Kale V."/>
            <person name="Holt S."/>
            <person name="Cochrane G."/>
            <person name="Meng A."/>
            <person name="Brown T."/>
            <person name="Cohen L."/>
        </authorList>
    </citation>
    <scope>NUCLEOTIDE SEQUENCE</scope>
    <source>
        <strain evidence="12">WS</strain>
    </source>
</reference>
<dbReference type="PANTHER" id="PTHR11707:SF28">
    <property type="entry name" value="60 KDA LYSOPHOSPHOLIPASE"/>
    <property type="match status" value="1"/>
</dbReference>
<dbReference type="NCBIfam" id="NF006998">
    <property type="entry name" value="PRK09461.1"/>
    <property type="match status" value="1"/>
</dbReference>
<feature type="compositionally biased region" description="Low complexity" evidence="9">
    <location>
        <begin position="1"/>
        <end position="23"/>
    </location>
</feature>
<dbReference type="InterPro" id="IPR036152">
    <property type="entry name" value="Asp/glu_Ase-like_sf"/>
</dbReference>
<evidence type="ECO:0000256" key="9">
    <source>
        <dbReference type="SAM" id="MobiDB-lite"/>
    </source>
</evidence>
<feature type="region of interest" description="Disordered" evidence="9">
    <location>
        <begin position="133"/>
        <end position="176"/>
    </location>
</feature>
<dbReference type="InterPro" id="IPR006034">
    <property type="entry name" value="Asparaginase/glutaminase-like"/>
</dbReference>
<dbReference type="SUPFAM" id="SSF48403">
    <property type="entry name" value="Ankyrin repeat"/>
    <property type="match status" value="1"/>
</dbReference>
<evidence type="ECO:0000256" key="5">
    <source>
        <dbReference type="PIRSR" id="PIRSR001220-1"/>
    </source>
</evidence>
<dbReference type="SUPFAM" id="SSF53774">
    <property type="entry name" value="Glutaminase/Asparaginase"/>
    <property type="match status" value="1"/>
</dbReference>
<dbReference type="FunFam" id="3.40.50.1170:FF:000001">
    <property type="entry name" value="L-asparaginase 2"/>
    <property type="match status" value="1"/>
</dbReference>
<dbReference type="Gene3D" id="1.25.40.20">
    <property type="entry name" value="Ankyrin repeat-containing domain"/>
    <property type="match status" value="1"/>
</dbReference>
<dbReference type="FunFam" id="3.40.50.40:FF:000001">
    <property type="entry name" value="L-asparaginase 1"/>
    <property type="match status" value="1"/>
</dbReference>
<keyword evidence="7" id="KW-0040">ANK repeat</keyword>
<organism evidence="12">
    <name type="scientific">Percolomonas cosmopolitus</name>
    <dbReference type="NCBI Taxonomy" id="63605"/>
    <lineage>
        <taxon>Eukaryota</taxon>
        <taxon>Discoba</taxon>
        <taxon>Heterolobosea</taxon>
        <taxon>Tetramitia</taxon>
        <taxon>Eutetramitia</taxon>
        <taxon>Percolomonadidae</taxon>
        <taxon>Percolomonas</taxon>
    </lineage>
</organism>
<dbReference type="SMART" id="SM00870">
    <property type="entry name" value="Asparaginase"/>
    <property type="match status" value="1"/>
</dbReference>
<feature type="region of interest" description="Disordered" evidence="9">
    <location>
        <begin position="761"/>
        <end position="851"/>
    </location>
</feature>
<feature type="active site" evidence="8">
    <location>
        <position position="362"/>
    </location>
</feature>
<dbReference type="PRINTS" id="PR00139">
    <property type="entry name" value="ASNGLNASE"/>
</dbReference>
<evidence type="ECO:0000259" key="11">
    <source>
        <dbReference type="Pfam" id="PF17763"/>
    </source>
</evidence>
<dbReference type="InterPro" id="IPR027474">
    <property type="entry name" value="L-asparaginase_N"/>
</dbReference>
<dbReference type="SFLD" id="SFLDS00057">
    <property type="entry name" value="Glutaminase/Asparaginase"/>
    <property type="match status" value="1"/>
</dbReference>
<gene>
    <name evidence="12" type="ORF">PCOS0759_LOCUS3657</name>
</gene>
<evidence type="ECO:0000259" key="10">
    <source>
        <dbReference type="Pfam" id="PF00710"/>
    </source>
</evidence>
<evidence type="ECO:0000313" key="12">
    <source>
        <dbReference type="EMBL" id="CAD9080417.1"/>
    </source>
</evidence>
<dbReference type="InterPro" id="IPR002110">
    <property type="entry name" value="Ankyrin_rpt"/>
</dbReference>
<protein>
    <recommendedName>
        <fullName evidence="2">asparaginase</fullName>
        <ecNumber evidence="2">3.5.1.1</ecNumber>
    </recommendedName>
</protein>
<evidence type="ECO:0000256" key="7">
    <source>
        <dbReference type="PROSITE-ProRule" id="PRU00023"/>
    </source>
</evidence>
<evidence type="ECO:0000256" key="3">
    <source>
        <dbReference type="ARBA" id="ARBA00022801"/>
    </source>
</evidence>
<dbReference type="PIRSF" id="PIRSF500176">
    <property type="entry name" value="L_ASNase"/>
    <property type="match status" value="1"/>
</dbReference>
<feature type="domain" description="Asparaginase/glutaminase C-terminal" evidence="11">
    <location>
        <begin position="485"/>
        <end position="598"/>
    </location>
</feature>